<dbReference type="GO" id="GO:0003677">
    <property type="term" value="F:DNA binding"/>
    <property type="evidence" value="ECO:0007669"/>
    <property type="project" value="InterPro"/>
</dbReference>
<evidence type="ECO:0000259" key="2">
    <source>
        <dbReference type="PROSITE" id="PS51898"/>
    </source>
</evidence>
<dbReference type="InterPro" id="IPR013762">
    <property type="entry name" value="Integrase-like_cat_sf"/>
</dbReference>
<dbReference type="GO" id="GO:0015074">
    <property type="term" value="P:DNA integration"/>
    <property type="evidence" value="ECO:0007669"/>
    <property type="project" value="InterPro"/>
</dbReference>
<dbReference type="RefSeq" id="WP_012229714.1">
    <property type="nucleotide sequence ID" value="NZ_HG422565.1"/>
</dbReference>
<keyword evidence="4" id="KW-1185">Reference proteome</keyword>
<dbReference type="PANTHER" id="PTHR30349:SF64">
    <property type="entry name" value="PROPHAGE INTEGRASE INTD-RELATED"/>
    <property type="match status" value="1"/>
</dbReference>
<sequence>MLPAAVNAPTPDQPVPPPADVLLAMWRARQADTGRGNPASDYETRRFLDRWPDPQSWAAEPLDVRLGLSPSAISLVMFVMCRGWLRPGWDWLVARKMSSFWREIVDTPLEADMVRFVEAAESVGFTPIQSKRAASQSVGRLLIETGRPLAQLEVADLDALAEACRRRQATTGKGWHHYRGAIVCAHRVLFHLDIVDTPPATGPQADTLDDRFADCSPVLRPLFVAYLERKLGSCRPKTVSSLATRLAHFARFITETDPDLDTLAGLDRRRHIEPYLNSVTNAISATTGEQVTIADQDRRIRAVEHMLTEITEWGWSDAPARRLIFRSDHPRLPRPLPRYLPVDADRRLSEALEASDYRLAADALLLARAVGLRIGELLDLELDCVHEIVGHGSWLKVPLGKLDTERMVPLDDETVTLIDRITQTRSAGRPLTHPRSRRPTQFLFTHHGRRLSQNAVRSELARSAQAAGIGHVTPHQLRHTYATALINAGVSLQALMALLGHVSAEMSLRYAHLFDSTVRAEYERALTLAKTRIGPMPTPTGKTMTPVTAVTTGCGNQCGDTDDWRDEPVIKSRLAGGHCLRATAQGACPYANICEHCPSFRTDTASIAVLSAQRIDTAALAEDAEQRGWIDEADRHLKLLARLDTLIEQAG</sequence>
<dbReference type="SUPFAM" id="SSF56349">
    <property type="entry name" value="DNA breaking-rejoining enzymes"/>
    <property type="match status" value="1"/>
</dbReference>
<dbReference type="eggNOG" id="COG4974">
    <property type="taxonomic scope" value="Bacteria"/>
</dbReference>
<organism evidence="3 4">
    <name type="scientific">Candidatus Neomicrothrix parvicella RN1</name>
    <dbReference type="NCBI Taxonomy" id="1229780"/>
    <lineage>
        <taxon>Bacteria</taxon>
        <taxon>Bacillati</taxon>
        <taxon>Actinomycetota</taxon>
        <taxon>Acidimicrobiia</taxon>
        <taxon>Acidimicrobiales</taxon>
        <taxon>Microthrixaceae</taxon>
        <taxon>Candidatus Neomicrothrix</taxon>
    </lineage>
</organism>
<reference evidence="3 4" key="1">
    <citation type="journal article" date="2013" name="ISME J.">
        <title>Metabolic model for the filamentous 'Candidatus Microthrix parvicella' based on genomic and metagenomic analyses.</title>
        <authorList>
            <person name="Jon McIlroy S."/>
            <person name="Kristiansen R."/>
            <person name="Albertsen M."/>
            <person name="Michael Karst S."/>
            <person name="Rossetti S."/>
            <person name="Lund Nielsen J."/>
            <person name="Tandoi V."/>
            <person name="James Seviour R."/>
            <person name="Nielsen P.H."/>
        </authorList>
    </citation>
    <scope>NUCLEOTIDE SEQUENCE [LARGE SCALE GENOMIC DNA]</scope>
    <source>
        <strain evidence="3 4">RN1</strain>
    </source>
</reference>
<proteinExistence type="predicted"/>
<dbReference type="Gene3D" id="1.10.443.10">
    <property type="entry name" value="Intergrase catalytic core"/>
    <property type="match status" value="1"/>
</dbReference>
<comment type="caution">
    <text evidence="3">The sequence shown here is derived from an EMBL/GenBank/DDBJ whole genome shotgun (WGS) entry which is preliminary data.</text>
</comment>
<feature type="domain" description="Tyr recombinase" evidence="2">
    <location>
        <begin position="335"/>
        <end position="523"/>
    </location>
</feature>
<gene>
    <name evidence="3" type="ORF">BN381_600014</name>
</gene>
<dbReference type="InterPro" id="IPR002104">
    <property type="entry name" value="Integrase_catalytic"/>
</dbReference>
<dbReference type="CDD" id="cd00397">
    <property type="entry name" value="DNA_BRE_C"/>
    <property type="match status" value="1"/>
</dbReference>
<dbReference type="Pfam" id="PF00589">
    <property type="entry name" value="Phage_integrase"/>
    <property type="match status" value="1"/>
</dbReference>
<dbReference type="EMBL" id="CANL01000057">
    <property type="protein sequence ID" value="CCM65200.1"/>
    <property type="molecule type" value="Genomic_DNA"/>
</dbReference>
<dbReference type="STRING" id="1229780.BN381_600014"/>
<dbReference type="Proteomes" id="UP000018291">
    <property type="component" value="Unassembled WGS sequence"/>
</dbReference>
<accession>R4Z3E6</accession>
<dbReference type="AlphaFoldDB" id="R4Z3E6"/>
<dbReference type="HOGENOM" id="CLU_032200_0_0_11"/>
<name>R4Z3E6_9ACTN</name>
<dbReference type="PANTHER" id="PTHR30349">
    <property type="entry name" value="PHAGE INTEGRASE-RELATED"/>
    <property type="match status" value="1"/>
</dbReference>
<evidence type="ECO:0000313" key="4">
    <source>
        <dbReference type="Proteomes" id="UP000018291"/>
    </source>
</evidence>
<dbReference type="InterPro" id="IPR011010">
    <property type="entry name" value="DNA_brk_join_enz"/>
</dbReference>
<evidence type="ECO:0000313" key="3">
    <source>
        <dbReference type="EMBL" id="CCM65200.1"/>
    </source>
</evidence>
<dbReference type="PROSITE" id="PS51898">
    <property type="entry name" value="TYR_RECOMBINASE"/>
    <property type="match status" value="1"/>
</dbReference>
<dbReference type="OrthoDB" id="8421690at2"/>
<evidence type="ECO:0000256" key="1">
    <source>
        <dbReference type="ARBA" id="ARBA00023172"/>
    </source>
</evidence>
<protein>
    <submittedName>
        <fullName evidence="3">Putative phage integrase related protein</fullName>
    </submittedName>
</protein>
<dbReference type="InterPro" id="IPR050090">
    <property type="entry name" value="Tyrosine_recombinase_XerCD"/>
</dbReference>
<keyword evidence="1" id="KW-0233">DNA recombination</keyword>
<dbReference type="GO" id="GO:0006310">
    <property type="term" value="P:DNA recombination"/>
    <property type="evidence" value="ECO:0007669"/>
    <property type="project" value="UniProtKB-KW"/>
</dbReference>